<evidence type="ECO:0008006" key="2">
    <source>
        <dbReference type="Google" id="ProtNLM"/>
    </source>
</evidence>
<evidence type="ECO:0000313" key="1">
    <source>
        <dbReference type="EMBL" id="CAA9259406.1"/>
    </source>
</evidence>
<sequence>MSRKWIMYDRQTKDFAIYVDGELVGYARSYLEAEAVLDQLHMELLRARTDERVA</sequence>
<protein>
    <recommendedName>
        <fullName evidence="2">DUF5678 domain-containing protein</fullName>
    </recommendedName>
</protein>
<name>A0A6J4IR75_9CHLR</name>
<accession>A0A6J4IR75</accession>
<dbReference type="AlphaFoldDB" id="A0A6J4IR75"/>
<dbReference type="EMBL" id="CADCTK010000522">
    <property type="protein sequence ID" value="CAA9259406.1"/>
    <property type="molecule type" value="Genomic_DNA"/>
</dbReference>
<proteinExistence type="predicted"/>
<organism evidence="1">
    <name type="scientific">uncultured Chloroflexia bacterium</name>
    <dbReference type="NCBI Taxonomy" id="1672391"/>
    <lineage>
        <taxon>Bacteria</taxon>
        <taxon>Bacillati</taxon>
        <taxon>Chloroflexota</taxon>
        <taxon>Chloroflexia</taxon>
        <taxon>environmental samples</taxon>
    </lineage>
</organism>
<reference evidence="1" key="1">
    <citation type="submission" date="2020-02" db="EMBL/GenBank/DDBJ databases">
        <authorList>
            <person name="Meier V. D."/>
        </authorList>
    </citation>
    <scope>NUCLEOTIDE SEQUENCE</scope>
    <source>
        <strain evidence="1">AVDCRST_MAG26</strain>
    </source>
</reference>
<gene>
    <name evidence="1" type="ORF">AVDCRST_MAG26-2263</name>
</gene>